<dbReference type="Gene3D" id="3.10.180.10">
    <property type="entry name" value="2,3-Dihydroxybiphenyl 1,2-Dioxygenase, domain 1"/>
    <property type="match status" value="1"/>
</dbReference>
<dbReference type="STRING" id="1348253.LK09_15885"/>
<organism evidence="2 3">
    <name type="scientific">Microbacterium mangrovi</name>
    <dbReference type="NCBI Taxonomy" id="1348253"/>
    <lineage>
        <taxon>Bacteria</taxon>
        <taxon>Bacillati</taxon>
        <taxon>Actinomycetota</taxon>
        <taxon>Actinomycetes</taxon>
        <taxon>Micrococcales</taxon>
        <taxon>Microbacteriaceae</taxon>
        <taxon>Microbacterium</taxon>
    </lineage>
</organism>
<evidence type="ECO:0000259" key="1">
    <source>
        <dbReference type="Pfam" id="PF18029"/>
    </source>
</evidence>
<gene>
    <name evidence="2" type="ORF">LK09_15885</name>
</gene>
<dbReference type="Proteomes" id="UP000031030">
    <property type="component" value="Unassembled WGS sequence"/>
</dbReference>
<dbReference type="OrthoDB" id="15077at2"/>
<proteinExistence type="predicted"/>
<dbReference type="Pfam" id="PF18029">
    <property type="entry name" value="Glyoxalase_6"/>
    <property type="match status" value="1"/>
</dbReference>
<protein>
    <recommendedName>
        <fullName evidence="1">Glyoxalase-like domain-containing protein</fullName>
    </recommendedName>
</protein>
<dbReference type="InterPro" id="IPR029068">
    <property type="entry name" value="Glyas_Bleomycin-R_OHBP_Dase"/>
</dbReference>
<dbReference type="EMBL" id="JTDK01000015">
    <property type="protein sequence ID" value="KHK96426.1"/>
    <property type="molecule type" value="Genomic_DNA"/>
</dbReference>
<evidence type="ECO:0000313" key="3">
    <source>
        <dbReference type="Proteomes" id="UP000031030"/>
    </source>
</evidence>
<dbReference type="AlphaFoldDB" id="A0A0B2A0A4"/>
<keyword evidence="3" id="KW-1185">Reference proteome</keyword>
<sequence length="221" mass="23765">MTDEPEDHISAAQFHASPGTAGWHVLYGGAQTLFPTDSLMIGARFARRVAEVAAGLGRAPDIDLRARCVAVRTARNPRGRLARADAELARLVTEAARESGLAPDASQLQTLQIGVAQYPGVDTQEFWRVVLGYEHLDDVVADPLRRGPRLWFYALDKPGRGRTHFDIAVPNAQGAQRAEAALAAGGRLSWGDDVPAWWGLASPDNHGVDIAAWGDVSEAVL</sequence>
<comment type="caution">
    <text evidence="2">The sequence shown here is derived from an EMBL/GenBank/DDBJ whole genome shotgun (WGS) entry which is preliminary data.</text>
</comment>
<accession>A0A0B2A0A4</accession>
<evidence type="ECO:0000313" key="2">
    <source>
        <dbReference type="EMBL" id="KHK96426.1"/>
    </source>
</evidence>
<reference evidence="2 3" key="1">
    <citation type="submission" date="2014-11" db="EMBL/GenBank/DDBJ databases">
        <title>Genome sequence of Microbacterium mangrovi MUSC 115(T).</title>
        <authorList>
            <person name="Lee L.-H."/>
        </authorList>
    </citation>
    <scope>NUCLEOTIDE SEQUENCE [LARGE SCALE GENOMIC DNA]</scope>
    <source>
        <strain evidence="2 3">MUSC 115</strain>
    </source>
</reference>
<dbReference type="InterPro" id="IPR041581">
    <property type="entry name" value="Glyoxalase_6"/>
</dbReference>
<name>A0A0B2A0A4_9MICO</name>
<feature type="domain" description="Glyoxalase-like" evidence="1">
    <location>
        <begin position="125"/>
        <end position="209"/>
    </location>
</feature>
<dbReference type="RefSeq" id="WP_039401550.1">
    <property type="nucleotide sequence ID" value="NZ_JTDK01000015.1"/>
</dbReference>